<evidence type="ECO:0000256" key="6">
    <source>
        <dbReference type="HAMAP-Rule" id="MF_00337"/>
    </source>
</evidence>
<protein>
    <recommendedName>
        <fullName evidence="6">Exodeoxyribonuclease 7 small subunit</fullName>
        <ecNumber evidence="6">3.1.11.6</ecNumber>
    </recommendedName>
    <alternativeName>
        <fullName evidence="6">Exodeoxyribonuclease VII small subunit</fullName>
        <shortName evidence="6">Exonuclease VII small subunit</shortName>
    </alternativeName>
</protein>
<dbReference type="GO" id="GO:0006308">
    <property type="term" value="P:DNA catabolic process"/>
    <property type="evidence" value="ECO:0007669"/>
    <property type="project" value="UniProtKB-UniRule"/>
</dbReference>
<keyword evidence="10" id="KW-1185">Reference proteome</keyword>
<evidence type="ECO:0000256" key="5">
    <source>
        <dbReference type="ARBA" id="ARBA00022839"/>
    </source>
</evidence>
<keyword evidence="2 6" id="KW-0963">Cytoplasm</keyword>
<dbReference type="GO" id="GO:0005829">
    <property type="term" value="C:cytosol"/>
    <property type="evidence" value="ECO:0007669"/>
    <property type="project" value="TreeGrafter"/>
</dbReference>
<comment type="catalytic activity">
    <reaction evidence="6">
        <text>Exonucleolytic cleavage in either 5'- to 3'- or 3'- to 5'-direction to yield nucleoside 5'-phosphates.</text>
        <dbReference type="EC" id="3.1.11.6"/>
    </reaction>
</comment>
<dbReference type="EMBL" id="FOXC01000052">
    <property type="protein sequence ID" value="SFP74430.1"/>
    <property type="molecule type" value="Genomic_DNA"/>
</dbReference>
<evidence type="ECO:0000256" key="2">
    <source>
        <dbReference type="ARBA" id="ARBA00022490"/>
    </source>
</evidence>
<evidence type="ECO:0000313" key="7">
    <source>
        <dbReference type="EMBL" id="GEM02730.1"/>
    </source>
</evidence>
<sequence>MTQERKFDDALKELETIVTKLEAADVPLEEALDYYQKGIALSKWCDERLKSVEEQVVELIDENDQSQPFPVDGEDA</sequence>
<keyword evidence="4 6" id="KW-0378">Hydrolase</keyword>
<dbReference type="GO" id="GO:0008855">
    <property type="term" value="F:exodeoxyribonuclease VII activity"/>
    <property type="evidence" value="ECO:0007669"/>
    <property type="project" value="UniProtKB-UniRule"/>
</dbReference>
<dbReference type="InterPro" id="IPR003761">
    <property type="entry name" value="Exonuc_VII_S"/>
</dbReference>
<evidence type="ECO:0000256" key="1">
    <source>
        <dbReference type="ARBA" id="ARBA00009998"/>
    </source>
</evidence>
<evidence type="ECO:0000313" key="9">
    <source>
        <dbReference type="Proteomes" id="UP000242243"/>
    </source>
</evidence>
<dbReference type="PANTHER" id="PTHR34137">
    <property type="entry name" value="EXODEOXYRIBONUCLEASE 7 SMALL SUBUNIT"/>
    <property type="match status" value="1"/>
</dbReference>
<dbReference type="PIRSF" id="PIRSF006488">
    <property type="entry name" value="Exonuc_VII_S"/>
    <property type="match status" value="1"/>
</dbReference>
<dbReference type="RefSeq" id="WP_089833821.1">
    <property type="nucleotide sequence ID" value="NZ_BJWI01000055.1"/>
</dbReference>
<dbReference type="EC" id="3.1.11.6" evidence="6"/>
<dbReference type="Pfam" id="PF02609">
    <property type="entry name" value="Exonuc_VII_S"/>
    <property type="match status" value="1"/>
</dbReference>
<dbReference type="InterPro" id="IPR037004">
    <property type="entry name" value="Exonuc_VII_ssu_sf"/>
</dbReference>
<dbReference type="Gene3D" id="1.10.287.1040">
    <property type="entry name" value="Exonuclease VII, small subunit"/>
    <property type="match status" value="1"/>
</dbReference>
<evidence type="ECO:0000313" key="8">
    <source>
        <dbReference type="EMBL" id="SFP74430.1"/>
    </source>
</evidence>
<dbReference type="Proteomes" id="UP000321547">
    <property type="component" value="Unassembled WGS sequence"/>
</dbReference>
<evidence type="ECO:0000256" key="3">
    <source>
        <dbReference type="ARBA" id="ARBA00022722"/>
    </source>
</evidence>
<accession>A0A1I5SUJ4</accession>
<evidence type="ECO:0000256" key="4">
    <source>
        <dbReference type="ARBA" id="ARBA00022801"/>
    </source>
</evidence>
<comment type="subcellular location">
    <subcellularLocation>
        <location evidence="6">Cytoplasm</location>
    </subcellularLocation>
</comment>
<reference evidence="8 9" key="1">
    <citation type="submission" date="2016-10" db="EMBL/GenBank/DDBJ databases">
        <authorList>
            <person name="de Groot N.N."/>
        </authorList>
    </citation>
    <scope>NUCLEOTIDE SEQUENCE [LARGE SCALE GENOMIC DNA]</scope>
    <source>
        <strain evidence="8 9">DSM 17073</strain>
    </source>
</reference>
<comment type="function">
    <text evidence="6">Bidirectionally degrades single-stranded DNA into large acid-insoluble oligonucleotides, which are then degraded further into small acid-soluble oligonucleotides.</text>
</comment>
<dbReference type="PANTHER" id="PTHR34137:SF1">
    <property type="entry name" value="EXODEOXYRIBONUCLEASE 7 SMALL SUBUNIT"/>
    <property type="match status" value="1"/>
</dbReference>
<reference evidence="7 10" key="2">
    <citation type="submission" date="2019-07" db="EMBL/GenBank/DDBJ databases">
        <title>Whole genome shotgun sequence of Halolactibacillus halophilus NBRC 100868.</title>
        <authorList>
            <person name="Hosoyama A."/>
            <person name="Uohara A."/>
            <person name="Ohji S."/>
            <person name="Ichikawa N."/>
        </authorList>
    </citation>
    <scope>NUCLEOTIDE SEQUENCE [LARGE SCALE GENOMIC DNA]</scope>
    <source>
        <strain evidence="7 10">NBRC 100868</strain>
    </source>
</reference>
<keyword evidence="5 6" id="KW-0269">Exonuclease</keyword>
<dbReference type="HAMAP" id="MF_00337">
    <property type="entry name" value="Exonuc_7_S"/>
    <property type="match status" value="1"/>
</dbReference>
<dbReference type="EMBL" id="BJWI01000055">
    <property type="protein sequence ID" value="GEM02730.1"/>
    <property type="molecule type" value="Genomic_DNA"/>
</dbReference>
<dbReference type="STRING" id="306540.SAMN05421839_1527"/>
<dbReference type="Proteomes" id="UP000242243">
    <property type="component" value="Unassembled WGS sequence"/>
</dbReference>
<dbReference type="NCBIfam" id="TIGR01280">
    <property type="entry name" value="xseB"/>
    <property type="match status" value="1"/>
</dbReference>
<organism evidence="8 9">
    <name type="scientific">Halolactibacillus halophilus</name>
    <dbReference type="NCBI Taxonomy" id="306540"/>
    <lineage>
        <taxon>Bacteria</taxon>
        <taxon>Bacillati</taxon>
        <taxon>Bacillota</taxon>
        <taxon>Bacilli</taxon>
        <taxon>Bacillales</taxon>
        <taxon>Bacillaceae</taxon>
        <taxon>Halolactibacillus</taxon>
    </lineage>
</organism>
<gene>
    <name evidence="6 7" type="primary">xseB</name>
    <name evidence="7" type="ORF">HHA03_22620</name>
    <name evidence="8" type="ORF">SAMN05421839_1527</name>
</gene>
<comment type="similarity">
    <text evidence="1 6">Belongs to the XseB family.</text>
</comment>
<comment type="subunit">
    <text evidence="6">Heterooligomer composed of large and small subunits.</text>
</comment>
<dbReference type="OrthoDB" id="9798666at2"/>
<proteinExistence type="inferred from homology"/>
<name>A0A1I5SUJ4_9BACI</name>
<keyword evidence="3 6" id="KW-0540">Nuclease</keyword>
<dbReference type="AlphaFoldDB" id="A0A1I5SUJ4"/>
<evidence type="ECO:0000313" key="10">
    <source>
        <dbReference type="Proteomes" id="UP000321547"/>
    </source>
</evidence>
<dbReference type="SUPFAM" id="SSF116842">
    <property type="entry name" value="XseB-like"/>
    <property type="match status" value="1"/>
</dbReference>
<dbReference type="GO" id="GO:0009318">
    <property type="term" value="C:exodeoxyribonuclease VII complex"/>
    <property type="evidence" value="ECO:0007669"/>
    <property type="project" value="UniProtKB-UniRule"/>
</dbReference>